<evidence type="ECO:0000256" key="6">
    <source>
        <dbReference type="ARBA" id="ARBA00022793"/>
    </source>
</evidence>
<comment type="pathway">
    <text evidence="2">Amino-acid biosynthesis; L-tryptophan biosynthesis; L-tryptophan from chorismate: step 4/5.</text>
</comment>
<dbReference type="Gene3D" id="3.20.20.70">
    <property type="entry name" value="Aldolase class I"/>
    <property type="match status" value="1"/>
</dbReference>
<dbReference type="PROSITE" id="PS00614">
    <property type="entry name" value="IGPS"/>
    <property type="match status" value="1"/>
</dbReference>
<evidence type="ECO:0000256" key="2">
    <source>
        <dbReference type="ARBA" id="ARBA00004696"/>
    </source>
</evidence>
<dbReference type="Proteomes" id="UP000366051">
    <property type="component" value="Chromosome"/>
</dbReference>
<keyword evidence="6" id="KW-0210">Decarboxylase</keyword>
<feature type="domain" description="Indole-3-glycerol phosphate synthase" evidence="10">
    <location>
        <begin position="12"/>
        <end position="275"/>
    </location>
</feature>
<dbReference type="RefSeq" id="WP_153725042.1">
    <property type="nucleotide sequence ID" value="NZ_CP045875.1"/>
</dbReference>
<dbReference type="UniPathway" id="UPA00035">
    <property type="reaction ID" value="UER00043"/>
</dbReference>
<evidence type="ECO:0000256" key="8">
    <source>
        <dbReference type="ARBA" id="ARBA00023141"/>
    </source>
</evidence>
<keyword evidence="8" id="KW-0057">Aromatic amino acid biosynthesis</keyword>
<keyword evidence="12" id="KW-1185">Reference proteome</keyword>
<dbReference type="InterPro" id="IPR013785">
    <property type="entry name" value="Aldolase_TIM"/>
</dbReference>
<evidence type="ECO:0000256" key="9">
    <source>
        <dbReference type="ARBA" id="ARBA00023239"/>
    </source>
</evidence>
<name>A0A5Q2N289_9FIRM</name>
<accession>A0A5Q2N289</accession>
<dbReference type="GO" id="GO:0000162">
    <property type="term" value="P:L-tryptophan biosynthetic process"/>
    <property type="evidence" value="ECO:0007669"/>
    <property type="project" value="UniProtKB-UniPathway"/>
</dbReference>
<dbReference type="EC" id="4.1.1.48" evidence="4"/>
<dbReference type="InterPro" id="IPR045186">
    <property type="entry name" value="Indole-3-glycerol_P_synth"/>
</dbReference>
<comment type="catalytic activity">
    <reaction evidence="1">
        <text>1-(2-carboxyphenylamino)-1-deoxy-D-ribulose 5-phosphate + H(+) = (1S,2R)-1-C-(indol-3-yl)glycerol 3-phosphate + CO2 + H2O</text>
        <dbReference type="Rhea" id="RHEA:23476"/>
        <dbReference type="ChEBI" id="CHEBI:15377"/>
        <dbReference type="ChEBI" id="CHEBI:15378"/>
        <dbReference type="ChEBI" id="CHEBI:16526"/>
        <dbReference type="ChEBI" id="CHEBI:58613"/>
        <dbReference type="ChEBI" id="CHEBI:58866"/>
        <dbReference type="EC" id="4.1.1.48"/>
    </reaction>
</comment>
<dbReference type="OrthoDB" id="9804217at2"/>
<evidence type="ECO:0000313" key="11">
    <source>
        <dbReference type="EMBL" id="QGG47726.1"/>
    </source>
</evidence>
<evidence type="ECO:0000313" key="12">
    <source>
        <dbReference type="Proteomes" id="UP000366051"/>
    </source>
</evidence>
<sequence>MAQPQVTLEGFLQRVWDCKQKELAEAKAKVSFKDLENEVVNVPAPLDLAQALRNKGNPMKVIAEIKRASPSKGLLHGSLQAPVMAKTYEQAGAAAISVLTEEKYFQGSLQDLRDVRNQVNIPLLRKDFLSDPYQIVEARVAGADAVLLIAAFLGPALLTEMVQAALHYKVQPLIEIHDSHEIAWVNEAITSGQKTDRQWQPIVGINARNLQSLVVDKEQVLELGKQLPQDLIKVAESGLKEPEEVLKAKQAGFDAILVGEALVTADYAGTALRNLVSLT</sequence>
<dbReference type="PANTHER" id="PTHR22854:SF2">
    <property type="entry name" value="INDOLE-3-GLYCEROL-PHOSPHATE SYNTHASE"/>
    <property type="match status" value="1"/>
</dbReference>
<evidence type="ECO:0000256" key="7">
    <source>
        <dbReference type="ARBA" id="ARBA00022822"/>
    </source>
</evidence>
<dbReference type="FunFam" id="3.20.20.70:FF:000024">
    <property type="entry name" value="Indole-3-glycerol phosphate synthase"/>
    <property type="match status" value="1"/>
</dbReference>
<dbReference type="GO" id="GO:0004640">
    <property type="term" value="F:phosphoribosylanthranilate isomerase activity"/>
    <property type="evidence" value="ECO:0007669"/>
    <property type="project" value="TreeGrafter"/>
</dbReference>
<reference evidence="12" key="1">
    <citation type="submission" date="2019-11" db="EMBL/GenBank/DDBJ databases">
        <title>Genome sequence of Heliorestis convoluta strain HH, an alkaliphilic and minimalistic phototrophic bacterium from a soda lake in Egypt.</title>
        <authorList>
            <person name="Dewey E.D."/>
            <person name="Stokes L.M."/>
            <person name="Burchell B.M."/>
            <person name="Shaffer K.N."/>
            <person name="Huntington A.M."/>
            <person name="Baker J.M."/>
            <person name="Nadendla S."/>
            <person name="Giglio M.G."/>
            <person name="Touchman J.W."/>
            <person name="Blankenship R.E."/>
            <person name="Madigan M.T."/>
            <person name="Sattley W.M."/>
        </authorList>
    </citation>
    <scope>NUCLEOTIDE SEQUENCE [LARGE SCALE GENOMIC DNA]</scope>
    <source>
        <strain evidence="12">HH</strain>
    </source>
</reference>
<dbReference type="SUPFAM" id="SSF51366">
    <property type="entry name" value="Ribulose-phoshate binding barrel"/>
    <property type="match status" value="1"/>
</dbReference>
<dbReference type="EMBL" id="CP045875">
    <property type="protein sequence ID" value="QGG47726.1"/>
    <property type="molecule type" value="Genomic_DNA"/>
</dbReference>
<keyword evidence="5" id="KW-0028">Amino-acid biosynthesis</keyword>
<evidence type="ECO:0000256" key="4">
    <source>
        <dbReference type="ARBA" id="ARBA00012362"/>
    </source>
</evidence>
<evidence type="ECO:0000256" key="3">
    <source>
        <dbReference type="ARBA" id="ARBA00008737"/>
    </source>
</evidence>
<keyword evidence="9 11" id="KW-0456">Lyase</keyword>
<dbReference type="NCBIfam" id="NF001377">
    <property type="entry name" value="PRK00278.2-4"/>
    <property type="match status" value="1"/>
</dbReference>
<evidence type="ECO:0000256" key="1">
    <source>
        <dbReference type="ARBA" id="ARBA00001633"/>
    </source>
</evidence>
<dbReference type="PANTHER" id="PTHR22854">
    <property type="entry name" value="TRYPTOPHAN BIOSYNTHESIS PROTEIN"/>
    <property type="match status" value="1"/>
</dbReference>
<proteinExistence type="inferred from homology"/>
<evidence type="ECO:0000259" key="10">
    <source>
        <dbReference type="Pfam" id="PF00218"/>
    </source>
</evidence>
<comment type="similarity">
    <text evidence="3">Belongs to the TrpC family.</text>
</comment>
<dbReference type="Pfam" id="PF00218">
    <property type="entry name" value="IGPS"/>
    <property type="match status" value="1"/>
</dbReference>
<dbReference type="InterPro" id="IPR001468">
    <property type="entry name" value="Indole-3-GlycerolPSynthase_CS"/>
</dbReference>
<dbReference type="GO" id="GO:0004425">
    <property type="term" value="F:indole-3-glycerol-phosphate synthase activity"/>
    <property type="evidence" value="ECO:0007669"/>
    <property type="project" value="UniProtKB-EC"/>
</dbReference>
<dbReference type="AlphaFoldDB" id="A0A5Q2N289"/>
<dbReference type="KEGG" id="hcv:FTV88_1627"/>
<keyword evidence="7" id="KW-0822">Tryptophan biosynthesis</keyword>
<dbReference type="InterPro" id="IPR011060">
    <property type="entry name" value="RibuloseP-bd_barrel"/>
</dbReference>
<organism evidence="11 12">
    <name type="scientific">Heliorestis convoluta</name>
    <dbReference type="NCBI Taxonomy" id="356322"/>
    <lineage>
        <taxon>Bacteria</taxon>
        <taxon>Bacillati</taxon>
        <taxon>Bacillota</taxon>
        <taxon>Clostridia</taxon>
        <taxon>Eubacteriales</taxon>
        <taxon>Heliobacteriaceae</taxon>
        <taxon>Heliorestis</taxon>
    </lineage>
</organism>
<protein>
    <recommendedName>
        <fullName evidence="4">indole-3-glycerol-phosphate synthase</fullName>
        <ecNumber evidence="4">4.1.1.48</ecNumber>
    </recommendedName>
</protein>
<dbReference type="CDD" id="cd00331">
    <property type="entry name" value="IGPS"/>
    <property type="match status" value="1"/>
</dbReference>
<evidence type="ECO:0000256" key="5">
    <source>
        <dbReference type="ARBA" id="ARBA00022605"/>
    </source>
</evidence>
<gene>
    <name evidence="11" type="ORF">FTV88_1627</name>
</gene>
<dbReference type="InterPro" id="IPR013798">
    <property type="entry name" value="Indole-3-glycerol_P_synth_dom"/>
</dbReference>